<evidence type="ECO:0000313" key="5">
    <source>
        <dbReference type="Proteomes" id="UP000051494"/>
    </source>
</evidence>
<evidence type="ECO:0000313" key="3">
    <source>
        <dbReference type="EMBL" id="KRG19575.1"/>
    </source>
</evidence>
<sequence length="148" mass="17567">MTYMIRPATLSDVGIILALRYQAVENKLYRVITHDMLFDALRKDCMAWVAEDQEKVVGFSLANKRRKMLWGLFVTPAYQNQGIGKALLNVAVRWLQQEARHWFLFPCKKIWLETEINSRAETFYQHLGWKRAKQVSAREVHYCYYFDV</sequence>
<reference evidence="3" key="1">
    <citation type="submission" date="2015-09" db="EMBL/GenBank/DDBJ databases">
        <title>Draft Genome Sequences of Two Novel Amoeba-resistant Intranuclear Bacteria, Candidatus Berkiella cookevillensis and Candidatus Berkiella aquae.</title>
        <authorList>
            <person name="Mehari Y.T."/>
            <person name="Arivett B.A."/>
            <person name="Farone A.L."/>
            <person name="Gunderson J.H."/>
            <person name="Farone M.B."/>
        </authorList>
    </citation>
    <scope>NUCLEOTIDE SEQUENCE [LARGE SCALE GENOMIC DNA]</scope>
    <source>
        <strain evidence="3">CC99</strain>
    </source>
</reference>
<dbReference type="PANTHER" id="PTHR13947:SF37">
    <property type="entry name" value="LD18367P"/>
    <property type="match status" value="1"/>
</dbReference>
<gene>
    <name evidence="4" type="ORF">CC99x_001500</name>
    <name evidence="3" type="ORF">CC99x_00588</name>
</gene>
<dbReference type="Gene3D" id="3.40.630.30">
    <property type="match status" value="1"/>
</dbReference>
<dbReference type="PROSITE" id="PS51186">
    <property type="entry name" value="GNAT"/>
    <property type="match status" value="1"/>
</dbReference>
<dbReference type="GO" id="GO:0008080">
    <property type="term" value="F:N-acetyltransferase activity"/>
    <property type="evidence" value="ECO:0007669"/>
    <property type="project" value="InterPro"/>
</dbReference>
<dbReference type="Proteomes" id="UP000051494">
    <property type="component" value="Unassembled WGS sequence"/>
</dbReference>
<comment type="caution">
    <text evidence="3">The sequence shown here is derived from an EMBL/GenBank/DDBJ whole genome shotgun (WGS) entry which is preliminary data.</text>
</comment>
<proteinExistence type="predicted"/>
<organism evidence="3">
    <name type="scientific">Candidatus Berkiella cookevillensis</name>
    <dbReference type="NCBI Taxonomy" id="437022"/>
    <lineage>
        <taxon>Bacteria</taxon>
        <taxon>Pseudomonadati</taxon>
        <taxon>Pseudomonadota</taxon>
        <taxon>Gammaproteobacteria</taxon>
        <taxon>Candidatus Berkiellales</taxon>
        <taxon>Candidatus Berkiellaceae</taxon>
        <taxon>Candidatus Berkiella</taxon>
    </lineage>
</organism>
<dbReference type="InterPro" id="IPR000182">
    <property type="entry name" value="GNAT_dom"/>
</dbReference>
<dbReference type="SUPFAM" id="SSF55729">
    <property type="entry name" value="Acyl-CoA N-acyltransferases (Nat)"/>
    <property type="match status" value="1"/>
</dbReference>
<dbReference type="RefSeq" id="WP_057623487.1">
    <property type="nucleotide sequence ID" value="NZ_LKHV02000001.1"/>
</dbReference>
<reference evidence="4" key="2">
    <citation type="journal article" date="2016" name="Genome Announc.">
        <title>Draft Genome Sequences of Two Novel Amoeba-Resistant Intranuclear Bacteria, 'Candidatus Berkiella cookevillensis' and 'Candidatus Berkiella aquae'.</title>
        <authorList>
            <person name="Mehari Y.T."/>
            <person name="Arivett B.A."/>
            <person name="Farone A.L."/>
            <person name="Gunderson J.H."/>
            <person name="Farone M.B."/>
        </authorList>
    </citation>
    <scope>NUCLEOTIDE SEQUENCE</scope>
    <source>
        <strain evidence="4">CC99</strain>
    </source>
</reference>
<keyword evidence="5" id="KW-1185">Reference proteome</keyword>
<dbReference type="Pfam" id="PF13508">
    <property type="entry name" value="Acetyltransf_7"/>
    <property type="match status" value="1"/>
</dbReference>
<protein>
    <submittedName>
        <fullName evidence="4">GNAT family N-acetyltransferase</fullName>
    </submittedName>
    <submittedName>
        <fullName evidence="3">Putative acetyltransferase</fullName>
    </submittedName>
</protein>
<reference evidence="4" key="3">
    <citation type="submission" date="2021-06" db="EMBL/GenBank/DDBJ databases">
        <title>Genomic Description and Analysis of Intracellular Bacteria, Candidatus Berkiella cookevillensis and Candidatus Berkiella aquae.</title>
        <authorList>
            <person name="Kidane D.T."/>
            <person name="Mehari Y.T."/>
            <person name="Rice F.C."/>
            <person name="Arivett B.A."/>
            <person name="Farone A.L."/>
            <person name="Berk S.G."/>
            <person name="Farone M.B."/>
        </authorList>
    </citation>
    <scope>NUCLEOTIDE SEQUENCE</scope>
    <source>
        <strain evidence="4">CC99</strain>
    </source>
</reference>
<dbReference type="InterPro" id="IPR050769">
    <property type="entry name" value="NAT_camello-type"/>
</dbReference>
<dbReference type="AlphaFoldDB" id="A0A0Q9YSG8"/>
<dbReference type="PANTHER" id="PTHR13947">
    <property type="entry name" value="GNAT FAMILY N-ACETYLTRANSFERASE"/>
    <property type="match status" value="1"/>
</dbReference>
<evidence type="ECO:0000259" key="2">
    <source>
        <dbReference type="PROSITE" id="PS51186"/>
    </source>
</evidence>
<dbReference type="OrthoDB" id="9796171at2"/>
<keyword evidence="1 3" id="KW-0808">Transferase</keyword>
<accession>A0A0Q9YSG8</accession>
<dbReference type="CDD" id="cd04301">
    <property type="entry name" value="NAT_SF"/>
    <property type="match status" value="1"/>
</dbReference>
<dbReference type="EMBL" id="LKHV01000002">
    <property type="protein sequence ID" value="KRG19575.1"/>
    <property type="molecule type" value="Genomic_DNA"/>
</dbReference>
<evidence type="ECO:0000313" key="4">
    <source>
        <dbReference type="EMBL" id="MCS5707572.1"/>
    </source>
</evidence>
<dbReference type="STRING" id="437022.CC99x_00588"/>
<feature type="domain" description="N-acetyltransferase" evidence="2">
    <location>
        <begin position="3"/>
        <end position="148"/>
    </location>
</feature>
<dbReference type="EMBL" id="LKHV02000001">
    <property type="protein sequence ID" value="MCS5707572.1"/>
    <property type="molecule type" value="Genomic_DNA"/>
</dbReference>
<name>A0A0Q9YSG8_9GAMM</name>
<evidence type="ECO:0000256" key="1">
    <source>
        <dbReference type="ARBA" id="ARBA00022679"/>
    </source>
</evidence>
<dbReference type="InterPro" id="IPR016181">
    <property type="entry name" value="Acyl_CoA_acyltransferase"/>
</dbReference>